<organism evidence="1 2">
    <name type="scientific">Nocardioides ginsengisegetis</name>
    <dbReference type="NCBI Taxonomy" id="661491"/>
    <lineage>
        <taxon>Bacteria</taxon>
        <taxon>Bacillati</taxon>
        <taxon>Actinomycetota</taxon>
        <taxon>Actinomycetes</taxon>
        <taxon>Propionibacteriales</taxon>
        <taxon>Nocardioidaceae</taxon>
        <taxon>Nocardioides</taxon>
    </lineage>
</organism>
<dbReference type="InterPro" id="IPR025101">
    <property type="entry name" value="DUF4012"/>
</dbReference>
<evidence type="ECO:0000313" key="2">
    <source>
        <dbReference type="Proteomes" id="UP000580910"/>
    </source>
</evidence>
<sequence>MLVAVVFGAWCGVRLWQVRSALLDTQAAAARLQSAVQDGDEPAQHAVLDDLTSSADRATTITDGPTWAFLEHLPFLGDDARGVGVVSSVASRLARDGVEPLIASAGHLDTLVPKGGHIPVEPLVRLQEPTAAARDAFVLADQDLAGQDSSGFTAAVAGPYRQLVSQVDSAASALDSVSRALDVLPGMLGQDGPRHYLLVVQNNAEIRATGGLPGSVTLLEAQDGKVRLTRQVAGSAFGQTATPVLPLTPAEQAIYGPQLGTYFLDANFTPDFPRTAALMKARWEQAFPGAVDGVLSLDPVALSYLLEATGPVAVGGVSLNADNAVDQLLHQVYLRFSDPADQDLFFRQVARAVFSRVAAGDLDPQTLVSALVRGADEHRIYVHSFTNQEQQRLVGSEVAGDVDSTSTTIPRMGIYLNDGTGAKMSYFLRYRARVESTYCQSGVQGLSGHLVLRSAAPLDAASLPDYVTGGGAFGTPRGSQLVDVALYAPVGGDFGSIQLNGEPVASPSVILLGDRPVAHLAVELAPEESVDVEWRARTGAGQSGDVAVDVTPSVEARQSSFTAASACGPAA</sequence>
<dbReference type="Pfam" id="PF13196">
    <property type="entry name" value="DUF4012"/>
    <property type="match status" value="1"/>
</dbReference>
<evidence type="ECO:0000313" key="1">
    <source>
        <dbReference type="EMBL" id="MBA8801858.1"/>
    </source>
</evidence>
<comment type="caution">
    <text evidence="1">The sequence shown here is derived from an EMBL/GenBank/DDBJ whole genome shotgun (WGS) entry which is preliminary data.</text>
</comment>
<accession>A0A7W3IWF4</accession>
<gene>
    <name evidence="1" type="ORF">FB382_000149</name>
</gene>
<dbReference type="EMBL" id="JACGXA010000001">
    <property type="protein sequence ID" value="MBA8801858.1"/>
    <property type="molecule type" value="Genomic_DNA"/>
</dbReference>
<keyword evidence="2" id="KW-1185">Reference proteome</keyword>
<dbReference type="Proteomes" id="UP000580910">
    <property type="component" value="Unassembled WGS sequence"/>
</dbReference>
<reference evidence="1 2" key="1">
    <citation type="submission" date="2020-07" db="EMBL/GenBank/DDBJ databases">
        <title>Sequencing the genomes of 1000 actinobacteria strains.</title>
        <authorList>
            <person name="Klenk H.-P."/>
        </authorList>
    </citation>
    <scope>NUCLEOTIDE SEQUENCE [LARGE SCALE GENOMIC DNA]</scope>
    <source>
        <strain evidence="1 2">DSM 21349</strain>
    </source>
</reference>
<protein>
    <recommendedName>
        <fullName evidence="3">DUF4012 domain-containing protein</fullName>
    </recommendedName>
</protein>
<evidence type="ECO:0008006" key="3">
    <source>
        <dbReference type="Google" id="ProtNLM"/>
    </source>
</evidence>
<proteinExistence type="predicted"/>
<dbReference type="AlphaFoldDB" id="A0A7W3IWF4"/>
<name>A0A7W3IWF4_9ACTN</name>